<evidence type="ECO:0000313" key="2">
    <source>
        <dbReference type="EMBL" id="KAF1999547.1"/>
    </source>
</evidence>
<dbReference type="Proteomes" id="UP000799779">
    <property type="component" value="Unassembled WGS sequence"/>
</dbReference>
<dbReference type="AlphaFoldDB" id="A0A6A5WDN4"/>
<feature type="compositionally biased region" description="Low complexity" evidence="1">
    <location>
        <begin position="85"/>
        <end position="98"/>
    </location>
</feature>
<evidence type="ECO:0000256" key="1">
    <source>
        <dbReference type="SAM" id="MobiDB-lite"/>
    </source>
</evidence>
<proteinExistence type="predicted"/>
<sequence length="272" mass="29781">MYQRQLCPSMGAIRLPWAADIATLPRRSARAFHMSARRPEDDKSDDAIPKATGSFPVRPDLSEERQTRRARSTSAFTAVRYLGQNPTSSATTSSPSNTIQLTRPLIRREMTGSFPSSSTGRAAPPPGTMVRAPAALRITRNAPSSTTPRGPNLRGRAGPSSSSTSGGNNRGEQRPKKRERKAGGAGAGPKKNKEDVSIEDTLSDGMVQQLYRLQRKEWDKVPYEPKYKHGSSEARELVETGKLLFAGEVPKVKSRQELMLERRIGIVGMHGT</sequence>
<organism evidence="2 3">
    <name type="scientific">Amniculicola lignicola CBS 123094</name>
    <dbReference type="NCBI Taxonomy" id="1392246"/>
    <lineage>
        <taxon>Eukaryota</taxon>
        <taxon>Fungi</taxon>
        <taxon>Dikarya</taxon>
        <taxon>Ascomycota</taxon>
        <taxon>Pezizomycotina</taxon>
        <taxon>Dothideomycetes</taxon>
        <taxon>Pleosporomycetidae</taxon>
        <taxon>Pleosporales</taxon>
        <taxon>Amniculicolaceae</taxon>
        <taxon>Amniculicola</taxon>
    </lineage>
</organism>
<feature type="region of interest" description="Disordered" evidence="1">
    <location>
        <begin position="34"/>
        <end position="201"/>
    </location>
</feature>
<keyword evidence="3" id="KW-1185">Reference proteome</keyword>
<protein>
    <submittedName>
        <fullName evidence="2">Uncharacterized protein</fullName>
    </submittedName>
</protein>
<name>A0A6A5WDN4_9PLEO</name>
<dbReference type="OrthoDB" id="3797824at2759"/>
<accession>A0A6A5WDN4</accession>
<feature type="compositionally biased region" description="Low complexity" evidence="1">
    <location>
        <begin position="154"/>
        <end position="167"/>
    </location>
</feature>
<dbReference type="EMBL" id="ML977595">
    <property type="protein sequence ID" value="KAF1999547.1"/>
    <property type="molecule type" value="Genomic_DNA"/>
</dbReference>
<feature type="compositionally biased region" description="Basic and acidic residues" evidence="1">
    <location>
        <begin position="37"/>
        <end position="48"/>
    </location>
</feature>
<gene>
    <name evidence="2" type="ORF">P154DRAFT_620967</name>
</gene>
<evidence type="ECO:0000313" key="3">
    <source>
        <dbReference type="Proteomes" id="UP000799779"/>
    </source>
</evidence>
<reference evidence="2" key="1">
    <citation type="journal article" date="2020" name="Stud. Mycol.">
        <title>101 Dothideomycetes genomes: a test case for predicting lifestyles and emergence of pathogens.</title>
        <authorList>
            <person name="Haridas S."/>
            <person name="Albert R."/>
            <person name="Binder M."/>
            <person name="Bloem J."/>
            <person name="Labutti K."/>
            <person name="Salamov A."/>
            <person name="Andreopoulos B."/>
            <person name="Baker S."/>
            <person name="Barry K."/>
            <person name="Bills G."/>
            <person name="Bluhm B."/>
            <person name="Cannon C."/>
            <person name="Castanera R."/>
            <person name="Culley D."/>
            <person name="Daum C."/>
            <person name="Ezra D."/>
            <person name="Gonzalez J."/>
            <person name="Henrissat B."/>
            <person name="Kuo A."/>
            <person name="Liang C."/>
            <person name="Lipzen A."/>
            <person name="Lutzoni F."/>
            <person name="Magnuson J."/>
            <person name="Mondo S."/>
            <person name="Nolan M."/>
            <person name="Ohm R."/>
            <person name="Pangilinan J."/>
            <person name="Park H.-J."/>
            <person name="Ramirez L."/>
            <person name="Alfaro M."/>
            <person name="Sun H."/>
            <person name="Tritt A."/>
            <person name="Yoshinaga Y."/>
            <person name="Zwiers L.-H."/>
            <person name="Turgeon B."/>
            <person name="Goodwin S."/>
            <person name="Spatafora J."/>
            <person name="Crous P."/>
            <person name="Grigoriev I."/>
        </authorList>
    </citation>
    <scope>NUCLEOTIDE SEQUENCE</scope>
    <source>
        <strain evidence="2">CBS 123094</strain>
    </source>
</reference>